<dbReference type="PANTHER" id="PTHR10302:SF0">
    <property type="entry name" value="SINGLE-STRANDED DNA-BINDING PROTEIN, MITOCHONDRIAL"/>
    <property type="match status" value="1"/>
</dbReference>
<evidence type="ECO:0000256" key="1">
    <source>
        <dbReference type="ARBA" id="ARBA00023125"/>
    </source>
</evidence>
<dbReference type="GO" id="GO:0009295">
    <property type="term" value="C:nucleoid"/>
    <property type="evidence" value="ECO:0007669"/>
    <property type="project" value="TreeGrafter"/>
</dbReference>
<evidence type="ECO:0000256" key="4">
    <source>
        <dbReference type="SAM" id="MobiDB-lite"/>
    </source>
</evidence>
<reference evidence="8" key="3">
    <citation type="submission" date="2022-07" db="EMBL/GenBank/DDBJ databases">
        <title>Complete genome of Mycoplasma hyosynoviae B1.</title>
        <authorList>
            <person name="Spergser J."/>
        </authorList>
    </citation>
    <scope>NUCLEOTIDE SEQUENCE</scope>
    <source>
        <strain evidence="8">B1</strain>
    </source>
</reference>
<reference evidence="6" key="4">
    <citation type="submission" date="2023-04" db="EMBL/GenBank/DDBJ databases">
        <title>Genomes of recent Mycoplasma hyosynoviae isolates 2023.</title>
        <authorList>
            <person name="Spergser J."/>
        </authorList>
    </citation>
    <scope>NUCLEOTIDE SEQUENCE</scope>
    <source>
        <strain evidence="6">SN1J23N</strain>
    </source>
</reference>
<dbReference type="Pfam" id="PF00436">
    <property type="entry name" value="SSB"/>
    <property type="match status" value="1"/>
</dbReference>
<dbReference type="STRING" id="29559.NPL3_03095"/>
<dbReference type="InterPro" id="IPR012340">
    <property type="entry name" value="NA-bd_OB-fold"/>
</dbReference>
<reference evidence="5 9" key="1">
    <citation type="submission" date="2014-06" db="EMBL/GenBank/DDBJ databases">
        <title>The Whole Genome Sequence of Mycoplasma hyosynoviae strain ATCC 27095.</title>
        <authorList>
            <person name="Calcutt M.J."/>
            <person name="Foecking M.F."/>
        </authorList>
    </citation>
    <scope>NUCLEOTIDE SEQUENCE [LARGE SCALE GENOMIC DNA]</scope>
    <source>
        <strain evidence="5 9">M60</strain>
    </source>
</reference>
<evidence type="ECO:0000256" key="2">
    <source>
        <dbReference type="PIRNR" id="PIRNR002070"/>
    </source>
</evidence>
<name>A0A063Y9K7_9BACT</name>
<dbReference type="GO" id="GO:0003697">
    <property type="term" value="F:single-stranded DNA binding"/>
    <property type="evidence" value="ECO:0007669"/>
    <property type="project" value="InterPro"/>
</dbReference>
<dbReference type="GO" id="GO:0006260">
    <property type="term" value="P:DNA replication"/>
    <property type="evidence" value="ECO:0007669"/>
    <property type="project" value="InterPro"/>
</dbReference>
<keyword evidence="9" id="KW-1185">Reference proteome</keyword>
<evidence type="ECO:0000313" key="9">
    <source>
        <dbReference type="Proteomes" id="UP000264882"/>
    </source>
</evidence>
<dbReference type="EMBL" id="CP101127">
    <property type="protein sequence ID" value="UTO26083.1"/>
    <property type="molecule type" value="Genomic_DNA"/>
</dbReference>
<evidence type="ECO:0000313" key="8">
    <source>
        <dbReference type="EMBL" id="UTO26083.1"/>
    </source>
</evidence>
<dbReference type="InterPro" id="IPR011344">
    <property type="entry name" value="ssDNA-bd"/>
</dbReference>
<dbReference type="Proteomes" id="UP001233782">
    <property type="component" value="Unassembled WGS sequence"/>
</dbReference>
<dbReference type="EMBL" id="CP008748">
    <property type="protein sequence ID" value="ASI53740.1"/>
    <property type="molecule type" value="Genomic_DNA"/>
</dbReference>
<dbReference type="EMBL" id="SOCH01000005">
    <property type="protein sequence ID" value="TDU96683.1"/>
    <property type="molecule type" value="Genomic_DNA"/>
</dbReference>
<reference evidence="7 10" key="2">
    <citation type="submission" date="2019-03" db="EMBL/GenBank/DDBJ databases">
        <title>Genomic Encyclopedia of Archaeal and Bacterial Type Strains, Phase II (KMG-II): from individual species to whole genera.</title>
        <authorList>
            <person name="Goeker M."/>
        </authorList>
    </citation>
    <scope>NUCLEOTIDE SEQUENCE [LARGE SCALE GENOMIC DNA]</scope>
    <source>
        <strain evidence="7 10">ATCC 25591</strain>
    </source>
</reference>
<feature type="region of interest" description="Disordered" evidence="4">
    <location>
        <begin position="103"/>
        <end position="148"/>
    </location>
</feature>
<evidence type="ECO:0000256" key="3">
    <source>
        <dbReference type="RuleBase" id="RU000524"/>
    </source>
</evidence>
<dbReference type="RefSeq" id="WP_036440308.1">
    <property type="nucleotide sequence ID" value="NZ_CP008748.1"/>
</dbReference>
<dbReference type="Proteomes" id="UP000264882">
    <property type="component" value="Chromosome"/>
</dbReference>
<feature type="compositionally biased region" description="Basic and acidic residues" evidence="4">
    <location>
        <begin position="103"/>
        <end position="114"/>
    </location>
</feature>
<dbReference type="InterPro" id="IPR000424">
    <property type="entry name" value="Primosome_PriB/ssb"/>
</dbReference>
<keyword evidence="1 2" id="KW-0238">DNA-binding</keyword>
<dbReference type="AlphaFoldDB" id="A0A063Y9K7"/>
<evidence type="ECO:0000313" key="7">
    <source>
        <dbReference type="EMBL" id="TDU96683.1"/>
    </source>
</evidence>
<feature type="compositionally biased region" description="Low complexity" evidence="4">
    <location>
        <begin position="128"/>
        <end position="142"/>
    </location>
</feature>
<dbReference type="KEGG" id="mhyv:MHSN_00730"/>
<dbReference type="Gene3D" id="2.40.50.140">
    <property type="entry name" value="Nucleic acid-binding proteins"/>
    <property type="match status" value="1"/>
</dbReference>
<organism evidence="7 10">
    <name type="scientific">Metamycoplasma hyosynoviae</name>
    <dbReference type="NCBI Taxonomy" id="29559"/>
    <lineage>
        <taxon>Bacteria</taxon>
        <taxon>Bacillati</taxon>
        <taxon>Mycoplasmatota</taxon>
        <taxon>Mycoplasmoidales</taxon>
        <taxon>Metamycoplasmataceae</taxon>
        <taxon>Metamycoplasma</taxon>
    </lineage>
</organism>
<dbReference type="PROSITE" id="PS50935">
    <property type="entry name" value="SSB"/>
    <property type="match status" value="1"/>
</dbReference>
<proteinExistence type="predicted"/>
<evidence type="ECO:0000313" key="6">
    <source>
        <dbReference type="EMBL" id="MDI3047895.1"/>
    </source>
</evidence>
<dbReference type="PIRSF" id="PIRSF002070">
    <property type="entry name" value="SSB"/>
    <property type="match status" value="1"/>
</dbReference>
<evidence type="ECO:0000313" key="10">
    <source>
        <dbReference type="Proteomes" id="UP000294882"/>
    </source>
</evidence>
<dbReference type="OrthoDB" id="9809878at2"/>
<evidence type="ECO:0000313" key="5">
    <source>
        <dbReference type="EMBL" id="ASI53740.1"/>
    </source>
</evidence>
<accession>A0A063Y9K7</accession>
<dbReference type="GeneID" id="75104995"/>
<dbReference type="EMBL" id="JASBCP010000001">
    <property type="protein sequence ID" value="MDI3047895.1"/>
    <property type="molecule type" value="Genomic_DNA"/>
</dbReference>
<dbReference type="SUPFAM" id="SSF50249">
    <property type="entry name" value="Nucleic acid-binding proteins"/>
    <property type="match status" value="1"/>
</dbReference>
<dbReference type="Proteomes" id="UP000294882">
    <property type="component" value="Unassembled WGS sequence"/>
</dbReference>
<dbReference type="NCBIfam" id="TIGR00621">
    <property type="entry name" value="ssb"/>
    <property type="match status" value="1"/>
</dbReference>
<dbReference type="Proteomes" id="UP001059349">
    <property type="component" value="Chromosome"/>
</dbReference>
<protein>
    <recommendedName>
        <fullName evidence="2 3">Single-stranded DNA-binding protein</fullName>
    </recommendedName>
</protein>
<gene>
    <name evidence="7" type="ORF">JN03_0556</name>
    <name evidence="5" type="ORF">MHSN_00730</name>
    <name evidence="8" type="ORF">NMG93_00740</name>
    <name evidence="6" type="ORF">QJ129_01275</name>
</gene>
<sequence length="148" mass="16919">MNKVLLIGRLSAKPFAGKTNSNIEYSRFTLVVPRQFQLSNDNPDYIPCIAWRNNAEFINKYLDKGSLVHIEGTFQSNRITNSEGNSINNYSVSVDRIETLESRATAENRRRNSKEFNIPSEEETQKYSSNSNNTESETSASELIWDED</sequence>
<dbReference type="PANTHER" id="PTHR10302">
    <property type="entry name" value="SINGLE-STRANDED DNA-BINDING PROTEIN"/>
    <property type="match status" value="1"/>
</dbReference>
<dbReference type="CDD" id="cd04496">
    <property type="entry name" value="SSB_OBF"/>
    <property type="match status" value="1"/>
</dbReference>